<protein>
    <submittedName>
        <fullName evidence="1">Uncharacterized protein</fullName>
    </submittedName>
</protein>
<evidence type="ECO:0000313" key="1">
    <source>
        <dbReference type="EMBL" id="MBX63673.1"/>
    </source>
</evidence>
<dbReference type="AlphaFoldDB" id="A0A2P2Q9P9"/>
<dbReference type="EMBL" id="GGEC01083189">
    <property type="protein sequence ID" value="MBX63673.1"/>
    <property type="molecule type" value="Transcribed_RNA"/>
</dbReference>
<organism evidence="1">
    <name type="scientific">Rhizophora mucronata</name>
    <name type="common">Asiatic mangrove</name>
    <dbReference type="NCBI Taxonomy" id="61149"/>
    <lineage>
        <taxon>Eukaryota</taxon>
        <taxon>Viridiplantae</taxon>
        <taxon>Streptophyta</taxon>
        <taxon>Embryophyta</taxon>
        <taxon>Tracheophyta</taxon>
        <taxon>Spermatophyta</taxon>
        <taxon>Magnoliopsida</taxon>
        <taxon>eudicotyledons</taxon>
        <taxon>Gunneridae</taxon>
        <taxon>Pentapetalae</taxon>
        <taxon>rosids</taxon>
        <taxon>fabids</taxon>
        <taxon>Malpighiales</taxon>
        <taxon>Rhizophoraceae</taxon>
        <taxon>Rhizophora</taxon>
    </lineage>
</organism>
<sequence length="86" mass="9766">MKLWPSLLLYIQIGNCQILKPFFFFSFSSYGLCFLDRAPDISFDSIPVTGSLLIETLFNSAYSYPIFSLANPENHGLYLLNSAFIL</sequence>
<proteinExistence type="predicted"/>
<accession>A0A2P2Q9P9</accession>
<name>A0A2P2Q9P9_RHIMU</name>
<reference evidence="1" key="1">
    <citation type="submission" date="2018-02" db="EMBL/GenBank/DDBJ databases">
        <title>Rhizophora mucronata_Transcriptome.</title>
        <authorList>
            <person name="Meera S.P."/>
            <person name="Sreeshan A."/>
            <person name="Augustine A."/>
        </authorList>
    </citation>
    <scope>NUCLEOTIDE SEQUENCE</scope>
    <source>
        <tissue evidence="1">Leaf</tissue>
    </source>
</reference>